<feature type="transmembrane region" description="Helical" evidence="3">
    <location>
        <begin position="43"/>
        <end position="60"/>
    </location>
</feature>
<keyword evidence="3" id="KW-0812">Transmembrane</keyword>
<feature type="transmembrane region" description="Helical" evidence="3">
    <location>
        <begin position="12"/>
        <end position="37"/>
    </location>
</feature>
<feature type="coiled-coil region" evidence="1">
    <location>
        <begin position="89"/>
        <end position="130"/>
    </location>
</feature>
<dbReference type="EMBL" id="JAATJH010000003">
    <property type="protein sequence ID" value="NJC26575.1"/>
    <property type="molecule type" value="Genomic_DNA"/>
</dbReference>
<evidence type="ECO:0000256" key="3">
    <source>
        <dbReference type="SAM" id="Phobius"/>
    </source>
</evidence>
<comment type="caution">
    <text evidence="4">The sequence shown here is derived from an EMBL/GenBank/DDBJ whole genome shotgun (WGS) entry which is preliminary data.</text>
</comment>
<keyword evidence="3" id="KW-0472">Membrane</keyword>
<protein>
    <submittedName>
        <fullName evidence="4">Nucleic acid-binding Zn-ribbon protein</fullName>
    </submittedName>
</protein>
<evidence type="ECO:0000313" key="5">
    <source>
        <dbReference type="Proteomes" id="UP000770785"/>
    </source>
</evidence>
<dbReference type="RefSeq" id="WP_320060351.1">
    <property type="nucleotide sequence ID" value="NZ_JAATJH010000003.1"/>
</dbReference>
<evidence type="ECO:0000256" key="1">
    <source>
        <dbReference type="SAM" id="Coils"/>
    </source>
</evidence>
<organism evidence="4 5">
    <name type="scientific">Neolewinella antarctica</name>
    <dbReference type="NCBI Taxonomy" id="442734"/>
    <lineage>
        <taxon>Bacteria</taxon>
        <taxon>Pseudomonadati</taxon>
        <taxon>Bacteroidota</taxon>
        <taxon>Saprospiria</taxon>
        <taxon>Saprospirales</taxon>
        <taxon>Lewinellaceae</taxon>
        <taxon>Neolewinella</taxon>
    </lineage>
</organism>
<accession>A0ABX0XBE2</accession>
<evidence type="ECO:0000313" key="4">
    <source>
        <dbReference type="EMBL" id="NJC26575.1"/>
    </source>
</evidence>
<sequence length="334" mass="38014">MKPKSFWKRPEGVTGLLFLMAILGAVGFLAVSLPWAAILANTLYLAGVVAVLGIIVYMVLDPKVRNLVFYMYKSVMRAITGMFVQIDPIGILKSYVDELQNNLRKMNKQISQLRAQMHKLKELIVNNEREISNNLKLAGRAKDTNKRNVMILKSRRAGRLKDSNMRLETLYQKMEVLYRVLTKMYENSQILSEDIKDQVMVKEQERKAIHASHGAMTSAMSVINGDPDQRAMFDMAMENITEDVASKVGEMERFMEMSSNFMDSVDLQNGVFEEEGMEMLEQWEKESTSLLLGEEKGTLLLQAESNNDVLDLDAPVPERARQSGSKNQYDSFFD</sequence>
<keyword evidence="3" id="KW-1133">Transmembrane helix</keyword>
<proteinExistence type="predicted"/>
<keyword evidence="1" id="KW-0175">Coiled coil</keyword>
<reference evidence="4 5" key="1">
    <citation type="submission" date="2020-03" db="EMBL/GenBank/DDBJ databases">
        <title>Genomic Encyclopedia of Type Strains, Phase IV (KMG-IV): sequencing the most valuable type-strain genomes for metagenomic binning, comparative biology and taxonomic classification.</title>
        <authorList>
            <person name="Goeker M."/>
        </authorList>
    </citation>
    <scope>NUCLEOTIDE SEQUENCE [LARGE SCALE GENOMIC DNA]</scope>
    <source>
        <strain evidence="4 5">DSM 105096</strain>
    </source>
</reference>
<evidence type="ECO:0000256" key="2">
    <source>
        <dbReference type="SAM" id="MobiDB-lite"/>
    </source>
</evidence>
<keyword evidence="5" id="KW-1185">Reference proteome</keyword>
<dbReference type="Proteomes" id="UP000770785">
    <property type="component" value="Unassembled WGS sequence"/>
</dbReference>
<name>A0ABX0XBE2_9BACT</name>
<gene>
    <name evidence="4" type="ORF">GGR27_002085</name>
</gene>
<feature type="region of interest" description="Disordered" evidence="2">
    <location>
        <begin position="314"/>
        <end position="334"/>
    </location>
</feature>
<feature type="compositionally biased region" description="Polar residues" evidence="2">
    <location>
        <begin position="322"/>
        <end position="334"/>
    </location>
</feature>